<comment type="subcellular location">
    <subcellularLocation>
        <location evidence="1">Nucleus</location>
        <location evidence="1">Nucleolus</location>
    </subcellularLocation>
</comment>
<feature type="region of interest" description="Disordered" evidence="5">
    <location>
        <begin position="104"/>
        <end position="127"/>
    </location>
</feature>
<evidence type="ECO:0000313" key="7">
    <source>
        <dbReference type="EMBL" id="CAF3945325.1"/>
    </source>
</evidence>
<dbReference type="GO" id="GO:0032040">
    <property type="term" value="C:small-subunit processome"/>
    <property type="evidence" value="ECO:0007669"/>
    <property type="project" value="InterPro"/>
</dbReference>
<dbReference type="Proteomes" id="UP000663829">
    <property type="component" value="Unassembled WGS sequence"/>
</dbReference>
<evidence type="ECO:0008006" key="9">
    <source>
        <dbReference type="Google" id="ProtNLM"/>
    </source>
</evidence>
<evidence type="ECO:0000256" key="1">
    <source>
        <dbReference type="ARBA" id="ARBA00004604"/>
    </source>
</evidence>
<feature type="compositionally biased region" description="Polar residues" evidence="5">
    <location>
        <begin position="226"/>
        <end position="247"/>
    </location>
</feature>
<sequence length="713" mass="83930">AETVSFPLQQPNLNFQTTQEFVEKMKPLTSLERDIAAILHKSENNIQENSLLTKAEKKIISKMDILQAKEKLLEMKKMRALVSYQQSKFKRTKKIKSKKYRRLVRKDRQKQEEKELEKLSKENPDEFAEKMEQLEKLRIQERHTLRHKNTSKWAKEKAIYAQFNTKAREEMEEQLKLGKKLRAKPALSDDEDGLPQQTVKKQNNNKSQTRQTEIPLIIIPPKQDENNPWLSGTNGHNKPRSPTSEYSKLTEIKNDETSSDEEEEEVEEEKEEGDKDSTEVVVAKRDKEHKEQRKRKDEKRKEEEKMIGDEKKINKNGYGINSVLNMELPKLTKQEDNQEVPNTTDGLKRTAFQLRQMNIQEAFADDDVIAAFEKEKNEIEERDRPKPIDLMLPGWGDWGGAGIAVNTRKKRKFLIKPPPAQPRKDVHLNHVIINEKKDKKLAQHLVSELPYPYVNIDQFESTIKQPLGKEWNPEIAFRRLNQPKVTTKLGTIIEPMDKSELFDKKKKMNIENEQTSTIEDTLFDNNEDNDKKKKKHNKKGKRTKKNVEKNDTKFKNFTSCFKDVPFLKFFFSHLRVNDYERFEHEFPYVSLCGRERNYIRCDDVPIVFTNLKTDDIFNCWYIESDKTSIKFEPSKVYMKHLTGRIYHPAPGLTTEIGLIKDSISQMLSEHFTYDSDGHPKTITWKKKTYILTNEIEDKVNKYSLFNNDYRQTI</sequence>
<dbReference type="EMBL" id="CAJNOQ010007858">
    <property type="protein sequence ID" value="CAF1181037.1"/>
    <property type="molecule type" value="Genomic_DNA"/>
</dbReference>
<feature type="region of interest" description="Disordered" evidence="5">
    <location>
        <begin position="517"/>
        <end position="547"/>
    </location>
</feature>
<dbReference type="Proteomes" id="UP000681722">
    <property type="component" value="Unassembled WGS sequence"/>
</dbReference>
<dbReference type="GO" id="GO:0006364">
    <property type="term" value="P:rRNA processing"/>
    <property type="evidence" value="ECO:0007669"/>
    <property type="project" value="InterPro"/>
</dbReference>
<reference evidence="6" key="1">
    <citation type="submission" date="2021-02" db="EMBL/GenBank/DDBJ databases">
        <authorList>
            <person name="Nowell W R."/>
        </authorList>
    </citation>
    <scope>NUCLEOTIDE SEQUENCE</scope>
</reference>
<accession>A0A814V0T7</accession>
<comment type="caution">
    <text evidence="6">The sequence shown here is derived from an EMBL/GenBank/DDBJ whole genome shotgun (WGS) entry which is preliminary data.</text>
</comment>
<name>A0A814V0T7_9BILA</name>
<feature type="region of interest" description="Disordered" evidence="5">
    <location>
        <begin position="181"/>
        <end position="306"/>
    </location>
</feature>
<evidence type="ECO:0000256" key="3">
    <source>
        <dbReference type="ARBA" id="ARBA00022553"/>
    </source>
</evidence>
<protein>
    <recommendedName>
        <fullName evidence="9">U3 small nucleolar RNA-associated protein 14</fullName>
    </recommendedName>
</protein>
<evidence type="ECO:0000313" key="8">
    <source>
        <dbReference type="Proteomes" id="UP000663829"/>
    </source>
</evidence>
<comment type="similarity">
    <text evidence="2">Belongs to the UTP14 family.</text>
</comment>
<gene>
    <name evidence="6" type="ORF">GPM918_LOCUS22703</name>
    <name evidence="7" type="ORF">SRO942_LOCUS22702</name>
</gene>
<organism evidence="6 8">
    <name type="scientific">Didymodactylos carnosus</name>
    <dbReference type="NCBI Taxonomy" id="1234261"/>
    <lineage>
        <taxon>Eukaryota</taxon>
        <taxon>Metazoa</taxon>
        <taxon>Spiralia</taxon>
        <taxon>Gnathifera</taxon>
        <taxon>Rotifera</taxon>
        <taxon>Eurotatoria</taxon>
        <taxon>Bdelloidea</taxon>
        <taxon>Philodinida</taxon>
        <taxon>Philodinidae</taxon>
        <taxon>Didymodactylos</taxon>
    </lineage>
</organism>
<evidence type="ECO:0000313" key="6">
    <source>
        <dbReference type="EMBL" id="CAF1181037.1"/>
    </source>
</evidence>
<dbReference type="PANTHER" id="PTHR14150:SF12">
    <property type="entry name" value="U3 SMALL NUCLEOLAR RNA-ASSOCIATED PROTEIN 14 HOMOLOG A"/>
    <property type="match status" value="1"/>
</dbReference>
<feature type="compositionally biased region" description="Basic residues" evidence="5">
    <location>
        <begin position="532"/>
        <end position="544"/>
    </location>
</feature>
<feature type="non-terminal residue" evidence="6">
    <location>
        <position position="713"/>
    </location>
</feature>
<feature type="compositionally biased region" description="Basic and acidic residues" evidence="5">
    <location>
        <begin position="109"/>
        <end position="127"/>
    </location>
</feature>
<dbReference type="PANTHER" id="PTHR14150">
    <property type="entry name" value="U3 SMALL NUCLEOLAR RNA-ASSOCIATED PROTEIN 14"/>
    <property type="match status" value="1"/>
</dbReference>
<keyword evidence="8" id="KW-1185">Reference proteome</keyword>
<feature type="compositionally biased region" description="Polar residues" evidence="5">
    <location>
        <begin position="195"/>
        <end position="212"/>
    </location>
</feature>
<evidence type="ECO:0000256" key="4">
    <source>
        <dbReference type="ARBA" id="ARBA00023242"/>
    </source>
</evidence>
<dbReference type="AlphaFoldDB" id="A0A814V0T7"/>
<evidence type="ECO:0000256" key="5">
    <source>
        <dbReference type="SAM" id="MobiDB-lite"/>
    </source>
</evidence>
<dbReference type="EMBL" id="CAJOBC010007859">
    <property type="protein sequence ID" value="CAF3945325.1"/>
    <property type="molecule type" value="Genomic_DNA"/>
</dbReference>
<dbReference type="Pfam" id="PF14956">
    <property type="entry name" value="DUF4505"/>
    <property type="match status" value="1"/>
</dbReference>
<evidence type="ECO:0000256" key="2">
    <source>
        <dbReference type="ARBA" id="ARBA00007774"/>
    </source>
</evidence>
<dbReference type="InterPro" id="IPR006709">
    <property type="entry name" value="SSU_processome_Utp14"/>
</dbReference>
<keyword evidence="4" id="KW-0539">Nucleus</keyword>
<dbReference type="InterPro" id="IPR028108">
    <property type="entry name" value="DUF4505"/>
</dbReference>
<dbReference type="Pfam" id="PF04615">
    <property type="entry name" value="Utp14"/>
    <property type="match status" value="2"/>
</dbReference>
<proteinExistence type="inferred from homology"/>
<feature type="compositionally biased region" description="Basic and acidic residues" evidence="5">
    <location>
        <begin position="272"/>
        <end position="306"/>
    </location>
</feature>
<feature type="compositionally biased region" description="Acidic residues" evidence="5">
    <location>
        <begin position="257"/>
        <end position="271"/>
    </location>
</feature>
<dbReference type="OrthoDB" id="277439at2759"/>
<keyword evidence="3" id="KW-0597">Phosphoprotein</keyword>